<evidence type="ECO:0000313" key="2">
    <source>
        <dbReference type="Proteomes" id="UP000238274"/>
    </source>
</evidence>
<dbReference type="OrthoDB" id="2506873at2759"/>
<name>A0A2S4VUS5_9BASI</name>
<dbReference type="VEuPathDB" id="FungiDB:PSTT_09293"/>
<dbReference type="EMBL" id="PKSM01000098">
    <property type="protein sequence ID" value="POW13266.1"/>
    <property type="molecule type" value="Genomic_DNA"/>
</dbReference>
<sequence>MKMTGIQGMIEKFVAKPLTSAARREMEGSRSAGRLKSGIKIQHQAFGDFFVHEDRSFAGVRAERLSKYTSYTVSEGFQRETEKIILLNCSSRLLGN</sequence>
<reference evidence="1 2" key="1">
    <citation type="submission" date="2017-12" db="EMBL/GenBank/DDBJ databases">
        <title>Gene loss provides genomic basis for host adaptation in cereal stripe rust fungi.</title>
        <authorList>
            <person name="Xia C."/>
        </authorList>
    </citation>
    <scope>NUCLEOTIDE SEQUENCE [LARGE SCALE GENOMIC DNA]</scope>
    <source>
        <strain evidence="1 2">93TX-2</strain>
    </source>
</reference>
<comment type="caution">
    <text evidence="1">The sequence shown here is derived from an EMBL/GenBank/DDBJ whole genome shotgun (WGS) entry which is preliminary data.</text>
</comment>
<reference evidence="2" key="3">
    <citation type="journal article" date="2018" name="Mol. Plant Microbe Interact.">
        <title>Genome sequence resources for the wheat stripe rust pathogen (Puccinia striiformis f. sp. tritici) and the barley stripe rust pathogen (Puccinia striiformis f. sp. hordei).</title>
        <authorList>
            <person name="Xia C."/>
            <person name="Wang M."/>
            <person name="Yin C."/>
            <person name="Cornejo O.E."/>
            <person name="Hulbert S.H."/>
            <person name="Chen X."/>
        </authorList>
    </citation>
    <scope>NUCLEOTIDE SEQUENCE [LARGE SCALE GENOMIC DNA]</scope>
    <source>
        <strain evidence="2">93TX-2</strain>
    </source>
</reference>
<keyword evidence="2" id="KW-1185">Reference proteome</keyword>
<organism evidence="1 2">
    <name type="scientific">Puccinia striiformis</name>
    <dbReference type="NCBI Taxonomy" id="27350"/>
    <lineage>
        <taxon>Eukaryota</taxon>
        <taxon>Fungi</taxon>
        <taxon>Dikarya</taxon>
        <taxon>Basidiomycota</taxon>
        <taxon>Pucciniomycotina</taxon>
        <taxon>Pucciniomycetes</taxon>
        <taxon>Pucciniales</taxon>
        <taxon>Pucciniaceae</taxon>
        <taxon>Puccinia</taxon>
    </lineage>
</organism>
<accession>A0A2S4VUS5</accession>
<gene>
    <name evidence="1" type="ORF">PSHT_07763</name>
</gene>
<evidence type="ECO:0000313" key="1">
    <source>
        <dbReference type="EMBL" id="POW13266.1"/>
    </source>
</evidence>
<proteinExistence type="predicted"/>
<protein>
    <submittedName>
        <fullName evidence="1">Uncharacterized protein</fullName>
    </submittedName>
</protein>
<dbReference type="Proteomes" id="UP000238274">
    <property type="component" value="Unassembled WGS sequence"/>
</dbReference>
<reference evidence="2" key="2">
    <citation type="journal article" date="2018" name="BMC Genomics">
        <title>Genomic insights into host adaptation between the wheat stripe rust pathogen (Puccinia striiformis f. sp. tritici) and the barley stripe rust pathogen (Puccinia striiformis f. sp. hordei).</title>
        <authorList>
            <person name="Xia C."/>
            <person name="Wang M."/>
            <person name="Yin C."/>
            <person name="Cornejo O.E."/>
            <person name="Hulbert S.H."/>
            <person name="Chen X."/>
        </authorList>
    </citation>
    <scope>NUCLEOTIDE SEQUENCE [LARGE SCALE GENOMIC DNA]</scope>
    <source>
        <strain evidence="2">93TX-2</strain>
    </source>
</reference>
<dbReference type="AlphaFoldDB" id="A0A2S4VUS5"/>
<dbReference type="VEuPathDB" id="FungiDB:PSHT_07763"/>